<evidence type="ECO:0000256" key="2">
    <source>
        <dbReference type="SAM" id="SignalP"/>
    </source>
</evidence>
<proteinExistence type="predicted"/>
<dbReference type="RefSeq" id="WP_111972186.1">
    <property type="nucleotide sequence ID" value="NZ_UAVS01000001.1"/>
</dbReference>
<evidence type="ECO:0000256" key="1">
    <source>
        <dbReference type="SAM" id="MobiDB-lite"/>
    </source>
</evidence>
<dbReference type="EMBL" id="UAVS01000001">
    <property type="protein sequence ID" value="SQA93235.1"/>
    <property type="molecule type" value="Genomic_DNA"/>
</dbReference>
<feature type="signal peptide" evidence="2">
    <location>
        <begin position="1"/>
        <end position="20"/>
    </location>
</feature>
<accession>A0A2X2T295</accession>
<gene>
    <name evidence="3" type="ORF">NCTC11545_00601</name>
</gene>
<feature type="chain" id="PRO_5015986197" evidence="2">
    <location>
        <begin position="21"/>
        <end position="80"/>
    </location>
</feature>
<dbReference type="Proteomes" id="UP000250169">
    <property type="component" value="Unassembled WGS sequence"/>
</dbReference>
<reference evidence="3 4" key="1">
    <citation type="submission" date="2018-06" db="EMBL/GenBank/DDBJ databases">
        <authorList>
            <consortium name="Pathogen Informatics"/>
            <person name="Doyle S."/>
        </authorList>
    </citation>
    <scope>NUCLEOTIDE SEQUENCE [LARGE SCALE GENOMIC DNA]</scope>
    <source>
        <strain evidence="3 4">NCTC11545</strain>
    </source>
</reference>
<name>A0A2X2T295_CAPOC</name>
<protein>
    <submittedName>
        <fullName evidence="3">Uncharacterized protein</fullName>
    </submittedName>
</protein>
<keyword evidence="2" id="KW-0732">Signal</keyword>
<feature type="region of interest" description="Disordered" evidence="1">
    <location>
        <begin position="35"/>
        <end position="80"/>
    </location>
</feature>
<feature type="compositionally biased region" description="Basic and acidic residues" evidence="1">
    <location>
        <begin position="35"/>
        <end position="70"/>
    </location>
</feature>
<organism evidence="3 4">
    <name type="scientific">Capnocytophaga ochracea</name>
    <dbReference type="NCBI Taxonomy" id="1018"/>
    <lineage>
        <taxon>Bacteria</taxon>
        <taxon>Pseudomonadati</taxon>
        <taxon>Bacteroidota</taxon>
        <taxon>Flavobacteriia</taxon>
        <taxon>Flavobacteriales</taxon>
        <taxon>Flavobacteriaceae</taxon>
        <taxon>Capnocytophaga</taxon>
    </lineage>
</organism>
<evidence type="ECO:0000313" key="3">
    <source>
        <dbReference type="EMBL" id="SQA93235.1"/>
    </source>
</evidence>
<sequence length="80" mass="9071">MKNILTLVAVSLFTISAANAQEKPMQEKLAMEKSCKKSCDKKDKEYSSSKESKKSCCKKDKKSCDKKQEQKPMNTSDNKM</sequence>
<dbReference type="AlphaFoldDB" id="A0A2X2T295"/>
<evidence type="ECO:0000313" key="4">
    <source>
        <dbReference type="Proteomes" id="UP000250169"/>
    </source>
</evidence>